<dbReference type="InterPro" id="IPR047262">
    <property type="entry name" value="PRX-like1"/>
</dbReference>
<keyword evidence="3" id="KW-1185">Reference proteome</keyword>
<dbReference type="AlphaFoldDB" id="A0A4Q1CBR7"/>
<organism evidence="2 3">
    <name type="scientific">Oleiharenicola lentus</name>
    <dbReference type="NCBI Taxonomy" id="2508720"/>
    <lineage>
        <taxon>Bacteria</taxon>
        <taxon>Pseudomonadati</taxon>
        <taxon>Verrucomicrobiota</taxon>
        <taxon>Opitutia</taxon>
        <taxon>Opitutales</taxon>
        <taxon>Opitutaceae</taxon>
        <taxon>Oleiharenicola</taxon>
    </lineage>
</organism>
<evidence type="ECO:0000313" key="3">
    <source>
        <dbReference type="Proteomes" id="UP000290218"/>
    </source>
</evidence>
<sequence>MNSRGARASGRLFLAHFFRMISPVPPFLWSRTKPPVAGLRWILLVLVVLILRLPGADTPSRDLTGHAFDPLDHAPAGTVILLFMATDCPISNRYAPVVNDLVKVFASPTLRFFAVYPDPATTPAAIRKHQWDYGYTLPTLMDPEHTLVRRAGATVTPEVAVFSISAEAGKSPRLVYRGRIDNRHEDIGRSRPNATQDDLREVLKAIVNGTPLELHTTRAVGCYIE</sequence>
<dbReference type="InterPro" id="IPR000866">
    <property type="entry name" value="AhpC/TSA"/>
</dbReference>
<dbReference type="EMBL" id="SDHX01000001">
    <property type="protein sequence ID" value="RXK56371.1"/>
    <property type="molecule type" value="Genomic_DNA"/>
</dbReference>
<proteinExistence type="predicted"/>
<gene>
    <name evidence="2" type="ORF">ESB00_11020</name>
</gene>
<protein>
    <submittedName>
        <fullName evidence="2">Redoxin domain-containing protein</fullName>
    </submittedName>
</protein>
<dbReference type="Pfam" id="PF00578">
    <property type="entry name" value="AhpC-TSA"/>
    <property type="match status" value="1"/>
</dbReference>
<accession>A0A4Q1CBR7</accession>
<dbReference type="PROSITE" id="PS51352">
    <property type="entry name" value="THIOREDOXIN_2"/>
    <property type="match status" value="1"/>
</dbReference>
<evidence type="ECO:0000313" key="2">
    <source>
        <dbReference type="EMBL" id="RXK56371.1"/>
    </source>
</evidence>
<dbReference type="GO" id="GO:0016491">
    <property type="term" value="F:oxidoreductase activity"/>
    <property type="evidence" value="ECO:0007669"/>
    <property type="project" value="InterPro"/>
</dbReference>
<dbReference type="GO" id="GO:0016209">
    <property type="term" value="F:antioxidant activity"/>
    <property type="evidence" value="ECO:0007669"/>
    <property type="project" value="InterPro"/>
</dbReference>
<reference evidence="2 3" key="1">
    <citation type="submission" date="2019-01" db="EMBL/GenBank/DDBJ databases">
        <title>Lacunisphaera sp. strain TWA-58.</title>
        <authorList>
            <person name="Chen W.-M."/>
        </authorList>
    </citation>
    <scope>NUCLEOTIDE SEQUENCE [LARGE SCALE GENOMIC DNA]</scope>
    <source>
        <strain evidence="2 3">TWA-58</strain>
    </source>
</reference>
<dbReference type="InterPro" id="IPR036249">
    <property type="entry name" value="Thioredoxin-like_sf"/>
</dbReference>
<dbReference type="PANTHER" id="PTHR43640">
    <property type="entry name" value="OS07G0260300 PROTEIN"/>
    <property type="match status" value="1"/>
</dbReference>
<feature type="domain" description="Thioredoxin" evidence="1">
    <location>
        <begin position="52"/>
        <end position="208"/>
    </location>
</feature>
<dbReference type="SUPFAM" id="SSF52833">
    <property type="entry name" value="Thioredoxin-like"/>
    <property type="match status" value="1"/>
</dbReference>
<dbReference type="PANTHER" id="PTHR43640:SF1">
    <property type="entry name" value="THIOREDOXIN-DEPENDENT PEROXIREDOXIN"/>
    <property type="match status" value="1"/>
</dbReference>
<dbReference type="Gene3D" id="3.40.30.10">
    <property type="entry name" value="Glutaredoxin"/>
    <property type="match status" value="1"/>
</dbReference>
<name>A0A4Q1CBR7_9BACT</name>
<evidence type="ECO:0000259" key="1">
    <source>
        <dbReference type="PROSITE" id="PS51352"/>
    </source>
</evidence>
<dbReference type="OrthoDB" id="284329at2"/>
<dbReference type="Proteomes" id="UP000290218">
    <property type="component" value="Unassembled WGS sequence"/>
</dbReference>
<dbReference type="InterPro" id="IPR013766">
    <property type="entry name" value="Thioredoxin_domain"/>
</dbReference>
<comment type="caution">
    <text evidence="2">The sequence shown here is derived from an EMBL/GenBank/DDBJ whole genome shotgun (WGS) entry which is preliminary data.</text>
</comment>